<dbReference type="FunFam" id="3.30.70.20:FF:000042">
    <property type="entry name" value="Cytosolic Fe-S cluster assembly factor NAR1"/>
    <property type="match status" value="1"/>
</dbReference>
<feature type="compositionally biased region" description="Basic residues" evidence="8">
    <location>
        <begin position="667"/>
        <end position="679"/>
    </location>
</feature>
<dbReference type="InterPro" id="IPR009016">
    <property type="entry name" value="Fe_hydrogenase"/>
</dbReference>
<comment type="caution">
    <text evidence="11">The sequence shown here is derived from an EMBL/GenBank/DDBJ whole genome shotgun (WGS) entry which is preliminary data.</text>
</comment>
<dbReference type="InterPro" id="IPR050340">
    <property type="entry name" value="Cytosolic_Fe-S_CAF"/>
</dbReference>
<evidence type="ECO:0000259" key="9">
    <source>
        <dbReference type="Pfam" id="PF02906"/>
    </source>
</evidence>
<comment type="function">
    <text evidence="6">Involved in rRNA-processing and ribosome biogenesis.</text>
</comment>
<evidence type="ECO:0000256" key="2">
    <source>
        <dbReference type="ARBA" id="ARBA00022485"/>
    </source>
</evidence>
<evidence type="ECO:0000256" key="8">
    <source>
        <dbReference type="SAM" id="MobiDB-lite"/>
    </source>
</evidence>
<keyword evidence="4" id="KW-0408">Iron</keyword>
<feature type="domain" description="UTP23 sensor motif region" evidence="10">
    <location>
        <begin position="653"/>
        <end position="667"/>
    </location>
</feature>
<name>A0A3R8CUB5_9STRA</name>
<dbReference type="AlphaFoldDB" id="A0A3R8CUB5"/>
<evidence type="ECO:0000259" key="10">
    <source>
        <dbReference type="Pfam" id="PF24779"/>
    </source>
</evidence>
<dbReference type="InterPro" id="IPR029060">
    <property type="entry name" value="PIN-like_dom_sf"/>
</dbReference>
<feature type="domain" description="Iron hydrogenase large subunit C-terminal" evidence="9">
    <location>
        <begin position="91"/>
        <end position="421"/>
    </location>
</feature>
<evidence type="ECO:0000256" key="6">
    <source>
        <dbReference type="ARBA" id="ARBA00037300"/>
    </source>
</evidence>
<gene>
    <name evidence="11" type="ORF">DD237_003727</name>
</gene>
<dbReference type="Pfam" id="PF24779">
    <property type="entry name" value="UTP23_sensor"/>
    <property type="match status" value="1"/>
</dbReference>
<proteinExistence type="inferred from homology"/>
<evidence type="ECO:0000256" key="7">
    <source>
        <dbReference type="ARBA" id="ARBA00038503"/>
    </source>
</evidence>
<dbReference type="SUPFAM" id="SSF88723">
    <property type="entry name" value="PIN domain-like"/>
    <property type="match status" value="1"/>
</dbReference>
<dbReference type="GO" id="GO:0032040">
    <property type="term" value="C:small-subunit processome"/>
    <property type="evidence" value="ECO:0007669"/>
    <property type="project" value="InterPro"/>
</dbReference>
<accession>A0A3R8CUB5</accession>
<dbReference type="CDD" id="cd08553">
    <property type="entry name" value="PIN_Fcf1-like"/>
    <property type="match status" value="1"/>
</dbReference>
<reference evidence="11 12" key="1">
    <citation type="submission" date="2018-06" db="EMBL/GenBank/DDBJ databases">
        <title>Comparative genomics of downy mildews reveals potential adaptations to biotrophy.</title>
        <authorList>
            <person name="Fletcher K."/>
            <person name="Klosterman S.J."/>
            <person name="Derevnina L."/>
            <person name="Martin F."/>
            <person name="Koike S."/>
            <person name="Reyes Chin-Wo S."/>
            <person name="Mou B."/>
            <person name="Michelmore R."/>
        </authorList>
    </citation>
    <scope>NUCLEOTIDE SEQUENCE [LARGE SCALE GENOMIC DNA]</scope>
    <source>
        <strain evidence="11 12">R13</strain>
    </source>
</reference>
<dbReference type="InterPro" id="IPR004108">
    <property type="entry name" value="Fe_hydrogenase_lsu_C"/>
</dbReference>
<evidence type="ECO:0000313" key="12">
    <source>
        <dbReference type="Proteomes" id="UP000286097"/>
    </source>
</evidence>
<dbReference type="Gene3D" id="3.40.50.1010">
    <property type="entry name" value="5'-nuclease"/>
    <property type="match status" value="1"/>
</dbReference>
<dbReference type="EMBL" id="QKXF01000208">
    <property type="protein sequence ID" value="RQM14348.1"/>
    <property type="molecule type" value="Genomic_DNA"/>
</dbReference>
<feature type="region of interest" description="Disordered" evidence="8">
    <location>
        <begin position="629"/>
        <end position="679"/>
    </location>
</feature>
<evidence type="ECO:0000256" key="1">
    <source>
        <dbReference type="ARBA" id="ARBA00006596"/>
    </source>
</evidence>
<evidence type="ECO:0000256" key="5">
    <source>
        <dbReference type="ARBA" id="ARBA00023014"/>
    </source>
</evidence>
<evidence type="ECO:0000313" key="11">
    <source>
        <dbReference type="EMBL" id="RQM14348.1"/>
    </source>
</evidence>
<dbReference type="InterPro" id="IPR057776">
    <property type="entry name" value="UTP23_sensor"/>
</dbReference>
<protein>
    <submittedName>
        <fullName evidence="11">Uncharacterized protein</fullName>
    </submittedName>
</protein>
<keyword evidence="5" id="KW-0411">Iron-sulfur</keyword>
<dbReference type="Gene3D" id="3.40.50.1780">
    <property type="match status" value="1"/>
</dbReference>
<dbReference type="InterPro" id="IPR006984">
    <property type="entry name" value="Fcf1/UTP23"/>
</dbReference>
<dbReference type="SUPFAM" id="SSF53920">
    <property type="entry name" value="Fe-only hydrogenase"/>
    <property type="match status" value="1"/>
</dbReference>
<comment type="similarity">
    <text evidence="1">Belongs to the NARF family.</text>
</comment>
<dbReference type="GO" id="GO:0051539">
    <property type="term" value="F:4 iron, 4 sulfur cluster binding"/>
    <property type="evidence" value="ECO:0007669"/>
    <property type="project" value="UniProtKB-KW"/>
</dbReference>
<dbReference type="PANTHER" id="PTHR11615">
    <property type="entry name" value="NITRATE, FORMATE, IRON DEHYDROGENASE"/>
    <property type="match status" value="1"/>
</dbReference>
<comment type="similarity">
    <text evidence="7">Belongs to the UTP23/FCF1 family. UTP23 subfamily.</text>
</comment>
<dbReference type="Pfam" id="PF04900">
    <property type="entry name" value="Fcf1"/>
    <property type="match status" value="1"/>
</dbReference>
<dbReference type="Proteomes" id="UP000286097">
    <property type="component" value="Unassembled WGS sequence"/>
</dbReference>
<keyword evidence="2" id="KW-0004">4Fe-4S</keyword>
<dbReference type="GO" id="GO:0046872">
    <property type="term" value="F:metal ion binding"/>
    <property type="evidence" value="ECO:0007669"/>
    <property type="project" value="UniProtKB-KW"/>
</dbReference>
<dbReference type="Pfam" id="PF02906">
    <property type="entry name" value="Fe_hyd_lg_C"/>
    <property type="match status" value="1"/>
</dbReference>
<dbReference type="VEuPathDB" id="FungiDB:DD237_003727"/>
<keyword evidence="3" id="KW-0479">Metal-binding</keyword>
<sequence>MSDASKPKGDGVPSANGLAKITLQTELSAMDMAVLPPVEPNIIRTTTQEKATISLDDCLACSGCVTSAETVLISQQSCKEMLDVLAAHTYKYVVVTLSPQSRASLAVHFDMPVIVVHRKLVTLFRTLGVNLVIDSTCSGDFALLESRAEFLRRYCDQQKTIWARPPSSVAVSSRKTEYLEPSTAANPLQDPLRAMPMLASSCPGWICYAEKSQPNAIPFIDTTKSPQQIAGSIVKRFLSGERGIAPDEVYHVAVMPCFDKKLEASRKDFQDPEHATREVDCVLATTEIIELVESLNIDFAGVKPANLTPEEIMLSGVSEDGSSVLGSSLNASSGGQLEHIFRFAAKKLFNVEVSGPLEYVAGRNPDFREVSLVVEGKEVLKFAVAYGFRNIQSIMTKIRRNRCPYHYVEIMACPSGCLNGGGQIRPKSTLLATELLDNVTSRFQELQVREPTANPAVKYLYEKYLGGTRIRKALRQFHFLCGLKAPYKMKVDVQERVPKYLQVKPYECEFYVPRAALEELQLLGKTMKEAYELAKSFKVAESYDQLEKEEDKPVDVSKAIQIIIGDTNDRKFVVCTQEVELRKALRLVPGVPLMYLNRSVLVFEEISHATLAIVRQEEKTNRAKLDVNEKRKLKQMQAGESEEGQAEKQRLLKKRAKGPNPLSVKKPTNKKVRSKQKKN</sequence>
<evidence type="ECO:0000256" key="4">
    <source>
        <dbReference type="ARBA" id="ARBA00023004"/>
    </source>
</evidence>
<organism evidence="11 12">
    <name type="scientific">Peronospora effusa</name>
    <dbReference type="NCBI Taxonomy" id="542832"/>
    <lineage>
        <taxon>Eukaryota</taxon>
        <taxon>Sar</taxon>
        <taxon>Stramenopiles</taxon>
        <taxon>Oomycota</taxon>
        <taxon>Peronosporomycetes</taxon>
        <taxon>Peronosporales</taxon>
        <taxon>Peronosporaceae</taxon>
        <taxon>Peronospora</taxon>
    </lineage>
</organism>
<evidence type="ECO:0000256" key="3">
    <source>
        <dbReference type="ARBA" id="ARBA00022723"/>
    </source>
</evidence>
<dbReference type="Gene3D" id="3.40.950.10">
    <property type="entry name" value="Fe-only Hydrogenase (Larger Subunit), Chain L, domain 3"/>
    <property type="match status" value="1"/>
</dbReference>